<accession>A0A662ZG02</accession>
<dbReference type="InterPro" id="IPR025824">
    <property type="entry name" value="OB-fold_nuc-bd_dom"/>
</dbReference>
<evidence type="ECO:0000256" key="7">
    <source>
        <dbReference type="SAM" id="MobiDB-lite"/>
    </source>
</evidence>
<dbReference type="AlphaFoldDB" id="A0A662ZG02"/>
<dbReference type="PANTHER" id="PTHR30008">
    <property type="entry name" value="EXODEOXYRIBONUCLEASE 7 LARGE SUBUNIT"/>
    <property type="match status" value="1"/>
</dbReference>
<comment type="function">
    <text evidence="5">Bidirectionally degrades single-stranded DNA into large acid-insoluble oligonucleotides, which are then degraded further into small acid-soluble oligonucleotides.</text>
</comment>
<evidence type="ECO:0000313" key="10">
    <source>
        <dbReference type="EMBL" id="SFP03642.1"/>
    </source>
</evidence>
<comment type="subunit">
    <text evidence="5">Heterooligomer composed of large and small subunits.</text>
</comment>
<keyword evidence="4 5" id="KW-0269">Exonuclease</keyword>
<gene>
    <name evidence="5" type="primary">xseA</name>
    <name evidence="10" type="ORF">SAMN02910344_00254</name>
</gene>
<feature type="domain" description="Exonuclease VII large subunit C-terminal" evidence="8">
    <location>
        <begin position="161"/>
        <end position="473"/>
    </location>
</feature>
<keyword evidence="11" id="KW-1185">Reference proteome</keyword>
<dbReference type="Proteomes" id="UP000243745">
    <property type="component" value="Unassembled WGS sequence"/>
</dbReference>
<dbReference type="GO" id="GO:0003676">
    <property type="term" value="F:nucleic acid binding"/>
    <property type="evidence" value="ECO:0007669"/>
    <property type="project" value="InterPro"/>
</dbReference>
<evidence type="ECO:0000256" key="1">
    <source>
        <dbReference type="ARBA" id="ARBA00022490"/>
    </source>
</evidence>
<evidence type="ECO:0000259" key="8">
    <source>
        <dbReference type="Pfam" id="PF02601"/>
    </source>
</evidence>
<protein>
    <recommendedName>
        <fullName evidence="5">Exodeoxyribonuclease 7 large subunit</fullName>
        <ecNumber evidence="5">3.1.11.6</ecNumber>
    </recommendedName>
    <alternativeName>
        <fullName evidence="5">Exodeoxyribonuclease VII large subunit</fullName>
        <shortName evidence="5">Exonuclease VII large subunit</shortName>
    </alternativeName>
</protein>
<evidence type="ECO:0000313" key="11">
    <source>
        <dbReference type="Proteomes" id="UP000243745"/>
    </source>
</evidence>
<name>A0A662ZG02_9GAMM</name>
<dbReference type="InterPro" id="IPR020579">
    <property type="entry name" value="Exonuc_VII_lsu_C"/>
</dbReference>
<dbReference type="HAMAP" id="MF_00378">
    <property type="entry name" value="Exonuc_7_L"/>
    <property type="match status" value="1"/>
</dbReference>
<dbReference type="NCBIfam" id="TIGR00237">
    <property type="entry name" value="xseA"/>
    <property type="match status" value="1"/>
</dbReference>
<dbReference type="EMBL" id="FOXF01000003">
    <property type="protein sequence ID" value="SFP03642.1"/>
    <property type="molecule type" value="Genomic_DNA"/>
</dbReference>
<feature type="region of interest" description="Disordered" evidence="7">
    <location>
        <begin position="478"/>
        <end position="499"/>
    </location>
</feature>
<keyword evidence="3 5" id="KW-0378">Hydrolase</keyword>
<evidence type="ECO:0000256" key="4">
    <source>
        <dbReference type="ARBA" id="ARBA00022839"/>
    </source>
</evidence>
<dbReference type="Pfam" id="PF02601">
    <property type="entry name" value="Exonuc_VII_L"/>
    <property type="match status" value="1"/>
</dbReference>
<dbReference type="OrthoDB" id="9802795at2"/>
<comment type="catalytic activity">
    <reaction evidence="5 6">
        <text>Exonucleolytic cleavage in either 5'- to 3'- or 3'- to 5'-direction to yield nucleoside 5'-phosphates.</text>
        <dbReference type="EC" id="3.1.11.6"/>
    </reaction>
</comment>
<dbReference type="GO" id="GO:0005737">
    <property type="term" value="C:cytoplasm"/>
    <property type="evidence" value="ECO:0007669"/>
    <property type="project" value="UniProtKB-SubCell"/>
</dbReference>
<dbReference type="Pfam" id="PF13742">
    <property type="entry name" value="tRNA_anti_2"/>
    <property type="match status" value="1"/>
</dbReference>
<evidence type="ECO:0000259" key="9">
    <source>
        <dbReference type="Pfam" id="PF13742"/>
    </source>
</evidence>
<sequence length="499" mass="55052">MKDYDMFSDYDVSVGNGNCRNDGRSSPELADLGLSPKMAEPHVYSVSELNNEIAGLFGNRYAVTVQGELSNCGNNRRGSYFYCIIKDAENELSVAFPSGVIQHQFDRIRDGVTVVISGRVSFYRPKGKVTLWGSSLKIQDRPGDLYRAFLKTLELLRSEGLFDIQSKKPIPANIHTVGIITSPDGMAVKDVIRTIKRRNRFINIVVYPAIVQGSMAVQSIKYALWYANRHNVCQVLMVVRGGGSVEDLSCFNDEGLARYTKMSVIPVISGVGHEGDVTIMDYIADMRASTPTAAAEMVSASLDNSIERLAMLKRRLWNAGTGRIGYERQRLNAVRAGFCNYAPEKRLSAVRTGLQELQGRMRLSLIRALQVRTAAFNAVNERFNRQNPKNIITEYSARCSLSGQKMLQLMEMHLKELRHRLVSGASLLNANNPLKILTQGYSVTLDESGKGVTVSGVGRGDRIRTILADGEIVSEVTDTVPGNPVSDGVVSEKASDLKK</sequence>
<keyword evidence="1 5" id="KW-0963">Cytoplasm</keyword>
<evidence type="ECO:0000256" key="3">
    <source>
        <dbReference type="ARBA" id="ARBA00022801"/>
    </source>
</evidence>
<dbReference type="PANTHER" id="PTHR30008:SF0">
    <property type="entry name" value="EXODEOXYRIBONUCLEASE 7 LARGE SUBUNIT"/>
    <property type="match status" value="1"/>
</dbReference>
<organism evidence="10 11">
    <name type="scientific">Ruminobacter amylophilus</name>
    <dbReference type="NCBI Taxonomy" id="867"/>
    <lineage>
        <taxon>Bacteria</taxon>
        <taxon>Pseudomonadati</taxon>
        <taxon>Pseudomonadota</taxon>
        <taxon>Gammaproteobacteria</taxon>
        <taxon>Aeromonadales</taxon>
        <taxon>Succinivibrionaceae</taxon>
        <taxon>Ruminobacter</taxon>
    </lineage>
</organism>
<comment type="subcellular location">
    <subcellularLocation>
        <location evidence="5 6">Cytoplasm</location>
    </subcellularLocation>
</comment>
<comment type="similarity">
    <text evidence="5 6">Belongs to the XseA family.</text>
</comment>
<dbReference type="GO" id="GO:0006308">
    <property type="term" value="P:DNA catabolic process"/>
    <property type="evidence" value="ECO:0007669"/>
    <property type="project" value="UniProtKB-UniRule"/>
</dbReference>
<evidence type="ECO:0000256" key="6">
    <source>
        <dbReference type="RuleBase" id="RU004355"/>
    </source>
</evidence>
<feature type="domain" description="OB-fold nucleic acid binding" evidence="9">
    <location>
        <begin position="44"/>
        <end position="134"/>
    </location>
</feature>
<reference evidence="10 11" key="1">
    <citation type="submission" date="2016-10" db="EMBL/GenBank/DDBJ databases">
        <authorList>
            <person name="Varghese N."/>
            <person name="Submissions S."/>
        </authorList>
    </citation>
    <scope>NUCLEOTIDE SEQUENCE [LARGE SCALE GENOMIC DNA]</scope>
    <source>
        <strain evidence="10 11">DSM 1361</strain>
    </source>
</reference>
<evidence type="ECO:0000256" key="5">
    <source>
        <dbReference type="HAMAP-Rule" id="MF_00378"/>
    </source>
</evidence>
<proteinExistence type="inferred from homology"/>
<dbReference type="GO" id="GO:0009318">
    <property type="term" value="C:exodeoxyribonuclease VII complex"/>
    <property type="evidence" value="ECO:0007669"/>
    <property type="project" value="UniProtKB-UniRule"/>
</dbReference>
<dbReference type="InterPro" id="IPR003753">
    <property type="entry name" value="Exonuc_VII_L"/>
</dbReference>
<dbReference type="EC" id="3.1.11.6" evidence="5"/>
<evidence type="ECO:0000256" key="2">
    <source>
        <dbReference type="ARBA" id="ARBA00022722"/>
    </source>
</evidence>
<dbReference type="GO" id="GO:0008855">
    <property type="term" value="F:exodeoxyribonuclease VII activity"/>
    <property type="evidence" value="ECO:0007669"/>
    <property type="project" value="UniProtKB-UniRule"/>
</dbReference>
<keyword evidence="2 5" id="KW-0540">Nuclease</keyword>
<dbReference type="RefSeq" id="WP_093140174.1">
    <property type="nucleotide sequence ID" value="NZ_FOXF01000003.1"/>
</dbReference>